<evidence type="ECO:0000256" key="11">
    <source>
        <dbReference type="ARBA" id="ARBA00023136"/>
    </source>
</evidence>
<evidence type="ECO:0000256" key="2">
    <source>
        <dbReference type="ARBA" id="ARBA00007395"/>
    </source>
</evidence>
<reference evidence="14 15" key="1">
    <citation type="submission" date="2020-08" db="EMBL/GenBank/DDBJ databases">
        <title>Winkia gen. nov., sp. nov., isolated from faeces of the Anser albifrons in China.</title>
        <authorList>
            <person name="Liu Q."/>
        </authorList>
    </citation>
    <scope>NUCLEOTIDE SEQUENCE [LARGE SCALE GENOMIC DNA]</scope>
    <source>
        <strain evidence="14 15">C62</strain>
    </source>
</reference>
<evidence type="ECO:0000256" key="4">
    <source>
        <dbReference type="ARBA" id="ARBA00022475"/>
    </source>
</evidence>
<dbReference type="Pfam" id="PF03264">
    <property type="entry name" value="Cytochrom_NNT"/>
    <property type="match status" value="1"/>
</dbReference>
<dbReference type="SUPFAM" id="SSF48695">
    <property type="entry name" value="Multiheme cytochromes"/>
    <property type="match status" value="1"/>
</dbReference>
<dbReference type="Gene3D" id="1.10.3820.10">
    <property type="entry name" value="Di-heme elbow motif domain"/>
    <property type="match status" value="1"/>
</dbReference>
<dbReference type="InterPro" id="IPR036280">
    <property type="entry name" value="Multihaem_cyt_sf"/>
</dbReference>
<keyword evidence="10" id="KW-0408">Iron</keyword>
<dbReference type="GO" id="GO:0042279">
    <property type="term" value="F:nitrite reductase (cytochrome, ammonia-forming) activity"/>
    <property type="evidence" value="ECO:0007669"/>
    <property type="project" value="UniProtKB-EC"/>
</dbReference>
<keyword evidence="15" id="KW-1185">Reference proteome</keyword>
<dbReference type="InterPro" id="IPR005126">
    <property type="entry name" value="NapC/NirT_cyt_c_N"/>
</dbReference>
<dbReference type="AlphaFoldDB" id="A0A8I0KWM4"/>
<evidence type="ECO:0000256" key="6">
    <source>
        <dbReference type="ARBA" id="ARBA00022692"/>
    </source>
</evidence>
<gene>
    <name evidence="14" type="primary">nrfH</name>
    <name evidence="14" type="ORF">H8R10_07885</name>
</gene>
<organism evidence="14 15">
    <name type="scientific">Nanchangia anserum</name>
    <dbReference type="NCBI Taxonomy" id="2692125"/>
    <lineage>
        <taxon>Bacteria</taxon>
        <taxon>Bacillati</taxon>
        <taxon>Actinomycetota</taxon>
        <taxon>Actinomycetes</taxon>
        <taxon>Actinomycetales</taxon>
        <taxon>Actinomycetaceae</taxon>
        <taxon>Nanchangia</taxon>
    </lineage>
</organism>
<evidence type="ECO:0000256" key="5">
    <source>
        <dbReference type="ARBA" id="ARBA00022617"/>
    </source>
</evidence>
<accession>A0A8I0KWM4</accession>
<proteinExistence type="inferred from homology"/>
<dbReference type="GO" id="GO:0009055">
    <property type="term" value="F:electron transfer activity"/>
    <property type="evidence" value="ECO:0007669"/>
    <property type="project" value="TreeGrafter"/>
</dbReference>
<evidence type="ECO:0000313" key="15">
    <source>
        <dbReference type="Proteomes" id="UP000627538"/>
    </source>
</evidence>
<keyword evidence="3" id="KW-0813">Transport</keyword>
<evidence type="ECO:0000256" key="7">
    <source>
        <dbReference type="ARBA" id="ARBA00022723"/>
    </source>
</evidence>
<evidence type="ECO:0000259" key="13">
    <source>
        <dbReference type="Pfam" id="PF03264"/>
    </source>
</evidence>
<dbReference type="InterPro" id="IPR038266">
    <property type="entry name" value="NapC/NirT_cytc_sf"/>
</dbReference>
<dbReference type="GO" id="GO:0009061">
    <property type="term" value="P:anaerobic respiration"/>
    <property type="evidence" value="ECO:0007669"/>
    <property type="project" value="TreeGrafter"/>
</dbReference>
<sequence length="159" mass="17718">MGARSLRSWLTLQRVAAAVAIWVVGSLIGVGVFTLIYGKAYSYLGSDPVTCTNCHVMNKQYDGWTKGSHHNVATCNDCHTPHDSIVHKYWVKADDGVRHGFKFATNTYPENIQIRDTNLKIANDACLYCHSDFTSSIHQTVPEGEQLSCVHCHRDVGHK</sequence>
<keyword evidence="8" id="KW-0249">Electron transport</keyword>
<dbReference type="NCBIfam" id="TIGR03153">
    <property type="entry name" value="cytochr_NrfH"/>
    <property type="match status" value="1"/>
</dbReference>
<dbReference type="GO" id="GO:0005886">
    <property type="term" value="C:plasma membrane"/>
    <property type="evidence" value="ECO:0007669"/>
    <property type="project" value="UniProtKB-SubCell"/>
</dbReference>
<comment type="subcellular location">
    <subcellularLocation>
        <location evidence="1">Cell membrane</location>
    </subcellularLocation>
</comment>
<feature type="domain" description="NapC/NirT cytochrome c N-terminal" evidence="13">
    <location>
        <begin position="17"/>
        <end position="159"/>
    </location>
</feature>
<keyword evidence="7" id="KW-0479">Metal-binding</keyword>
<feature type="transmembrane region" description="Helical" evidence="12">
    <location>
        <begin position="15"/>
        <end position="37"/>
    </location>
</feature>
<evidence type="ECO:0000313" key="14">
    <source>
        <dbReference type="EMBL" id="MBD3690144.1"/>
    </source>
</evidence>
<keyword evidence="4" id="KW-1003">Cell membrane</keyword>
<evidence type="ECO:0000256" key="3">
    <source>
        <dbReference type="ARBA" id="ARBA00022448"/>
    </source>
</evidence>
<evidence type="ECO:0000256" key="1">
    <source>
        <dbReference type="ARBA" id="ARBA00004236"/>
    </source>
</evidence>
<keyword evidence="11 12" id="KW-0472">Membrane</keyword>
<dbReference type="GO" id="GO:0022900">
    <property type="term" value="P:electron transport chain"/>
    <property type="evidence" value="ECO:0007669"/>
    <property type="project" value="InterPro"/>
</dbReference>
<dbReference type="InterPro" id="IPR017571">
    <property type="entry name" value="NrfH"/>
</dbReference>
<dbReference type="EC" id="1.7.2.2" evidence="14"/>
<dbReference type="PANTHER" id="PTHR30333">
    <property type="entry name" value="CYTOCHROME C-TYPE PROTEIN"/>
    <property type="match status" value="1"/>
</dbReference>
<comment type="similarity">
    <text evidence="2">Belongs to the NapC/NirT/NrfH family.</text>
</comment>
<evidence type="ECO:0000256" key="8">
    <source>
        <dbReference type="ARBA" id="ARBA00022982"/>
    </source>
</evidence>
<evidence type="ECO:0000256" key="9">
    <source>
        <dbReference type="ARBA" id="ARBA00022989"/>
    </source>
</evidence>
<dbReference type="InterPro" id="IPR051174">
    <property type="entry name" value="Cytochrome_c-type_ET"/>
</dbReference>
<keyword evidence="9 12" id="KW-1133">Transmembrane helix</keyword>
<comment type="caution">
    <text evidence="14">The sequence shown here is derived from an EMBL/GenBank/DDBJ whole genome shotgun (WGS) entry which is preliminary data.</text>
</comment>
<dbReference type="EMBL" id="JACRUO010000002">
    <property type="protein sequence ID" value="MBD3690144.1"/>
    <property type="molecule type" value="Genomic_DNA"/>
</dbReference>
<dbReference type="PANTHER" id="PTHR30333:SF1">
    <property type="entry name" value="CYTOCHROME C-TYPE PROTEIN NAPC"/>
    <property type="match status" value="1"/>
</dbReference>
<keyword evidence="6 12" id="KW-0812">Transmembrane</keyword>
<name>A0A8I0KWM4_9ACTO</name>
<keyword evidence="14" id="KW-0560">Oxidoreductase</keyword>
<evidence type="ECO:0000256" key="12">
    <source>
        <dbReference type="SAM" id="Phobius"/>
    </source>
</evidence>
<dbReference type="RefSeq" id="WP_191072233.1">
    <property type="nucleotide sequence ID" value="NZ_CP060506.1"/>
</dbReference>
<dbReference type="GO" id="GO:0046872">
    <property type="term" value="F:metal ion binding"/>
    <property type="evidence" value="ECO:0007669"/>
    <property type="project" value="UniProtKB-KW"/>
</dbReference>
<evidence type="ECO:0000256" key="10">
    <source>
        <dbReference type="ARBA" id="ARBA00023004"/>
    </source>
</evidence>
<keyword evidence="5" id="KW-0349">Heme</keyword>
<protein>
    <submittedName>
        <fullName evidence="14">Cytochrome c nitrite reductase small subunit</fullName>
        <ecNumber evidence="14">1.7.2.2</ecNumber>
    </submittedName>
</protein>
<dbReference type="Proteomes" id="UP000627538">
    <property type="component" value="Unassembled WGS sequence"/>
</dbReference>